<sequence>MKSIPIPSLRWRTRQVGGREGRWTWYAWWRCVMTSRSRGPGVGPVPVTLPDGQDMFQKAVWKLPIIAKPAPTKYEAEEPEIWVPRMPV</sequence>
<proteinExistence type="predicted"/>
<dbReference type="AlphaFoldDB" id="A0A2S3W431"/>
<gene>
    <name evidence="1" type="ORF">KMAL_07570</name>
</gene>
<evidence type="ECO:0000313" key="2">
    <source>
        <dbReference type="Proteomes" id="UP000237344"/>
    </source>
</evidence>
<dbReference type="Proteomes" id="UP000237344">
    <property type="component" value="Unassembled WGS sequence"/>
</dbReference>
<comment type="caution">
    <text evidence="1">The sequence shown here is derived from an EMBL/GenBank/DDBJ whole genome shotgun (WGS) entry which is preliminary data.</text>
</comment>
<reference evidence="1 2" key="1">
    <citation type="submission" date="2018-01" db="EMBL/GenBank/DDBJ databases">
        <title>Draft Genome Sequence of Komagataeibacter maltaceti LMG 1529, a Vinegar Producing Acetic Acid Bacterium Isolated from Malt Vinegar Brewery Acetifiers.</title>
        <authorList>
            <person name="Zhang Q."/>
            <person name="Hollensteiner J."/>
            <person name="Poehlein A."/>
            <person name="Daniel R."/>
        </authorList>
    </citation>
    <scope>NUCLEOTIDE SEQUENCE [LARGE SCALE GENOMIC DNA]</scope>
    <source>
        <strain evidence="1 2">LMG 1529</strain>
    </source>
</reference>
<evidence type="ECO:0000313" key="1">
    <source>
        <dbReference type="EMBL" id="POF63577.1"/>
    </source>
</evidence>
<dbReference type="EMBL" id="POTC01000006">
    <property type="protein sequence ID" value="POF63577.1"/>
    <property type="molecule type" value="Genomic_DNA"/>
</dbReference>
<name>A0A2S3W431_9PROT</name>
<protein>
    <submittedName>
        <fullName evidence="1">Uncharacterized protein</fullName>
    </submittedName>
</protein>
<organism evidence="1 2">
    <name type="scientific">Novacetimonas maltaceti</name>
    <dbReference type="NCBI Taxonomy" id="1203393"/>
    <lineage>
        <taxon>Bacteria</taxon>
        <taxon>Pseudomonadati</taxon>
        <taxon>Pseudomonadota</taxon>
        <taxon>Alphaproteobacteria</taxon>
        <taxon>Acetobacterales</taxon>
        <taxon>Acetobacteraceae</taxon>
        <taxon>Novacetimonas</taxon>
    </lineage>
</organism>
<accession>A0A2S3W431</accession>
<keyword evidence="2" id="KW-1185">Reference proteome</keyword>